<name>H0X066_OTOGA</name>
<evidence type="ECO:0000313" key="2">
    <source>
        <dbReference type="Ensembl" id="ENSOGAP00000008288.2"/>
    </source>
</evidence>
<dbReference type="eggNOG" id="ENOG502QV4D">
    <property type="taxonomic scope" value="Eukaryota"/>
</dbReference>
<dbReference type="GeneTree" id="ENSGT00390000009535"/>
<dbReference type="PANTHER" id="PTHR13663:SF2">
    <property type="entry name" value="SIMILAR TO RIKEN CDNA 6430548M08"/>
    <property type="match status" value="1"/>
</dbReference>
<feature type="compositionally biased region" description="Acidic residues" evidence="1">
    <location>
        <begin position="46"/>
        <end position="57"/>
    </location>
</feature>
<reference evidence="2" key="3">
    <citation type="submission" date="2025-09" db="UniProtKB">
        <authorList>
            <consortium name="Ensembl"/>
        </authorList>
    </citation>
    <scope>IDENTIFICATION</scope>
</reference>
<organism evidence="2 3">
    <name type="scientific">Otolemur garnettii</name>
    <name type="common">Small-eared galago</name>
    <name type="synonym">Garnett's greater bushbaby</name>
    <dbReference type="NCBI Taxonomy" id="30611"/>
    <lineage>
        <taxon>Eukaryota</taxon>
        <taxon>Metazoa</taxon>
        <taxon>Chordata</taxon>
        <taxon>Craniata</taxon>
        <taxon>Vertebrata</taxon>
        <taxon>Euteleostomi</taxon>
        <taxon>Mammalia</taxon>
        <taxon>Eutheria</taxon>
        <taxon>Euarchontoglires</taxon>
        <taxon>Primates</taxon>
        <taxon>Strepsirrhini</taxon>
        <taxon>Lorisiformes</taxon>
        <taxon>Galagidae</taxon>
        <taxon>Otolemur</taxon>
    </lineage>
</organism>
<dbReference type="EMBL" id="AAQR03080977">
    <property type="status" value="NOT_ANNOTATED_CDS"/>
    <property type="molecule type" value="Genomic_DNA"/>
</dbReference>
<dbReference type="InterPro" id="IPR039872">
    <property type="entry name" value="KIAA0513"/>
</dbReference>
<proteinExistence type="predicted"/>
<keyword evidence="3" id="KW-1185">Reference proteome</keyword>
<evidence type="ECO:0000256" key="1">
    <source>
        <dbReference type="SAM" id="MobiDB-lite"/>
    </source>
</evidence>
<feature type="region of interest" description="Disordered" evidence="1">
    <location>
        <begin position="1"/>
        <end position="90"/>
    </location>
</feature>
<protein>
    <submittedName>
        <fullName evidence="2">KIAA0513</fullName>
    </submittedName>
</protein>
<reference evidence="3" key="1">
    <citation type="submission" date="2011-03" db="EMBL/GenBank/DDBJ databases">
        <title>Version 3 of the genome sequence of Otolemur garnettii (Bushbaby).</title>
        <authorList>
            <consortium name="The Broad Institute Genome Sequencing Platform"/>
            <person name="Di Palma F."/>
            <person name="Johnson J."/>
            <person name="Lander E.S."/>
            <person name="Lindblad-Toh K."/>
            <person name="Jaffe D.B."/>
            <person name="Gnerre S."/>
            <person name="MacCallum I."/>
            <person name="Przybylski D."/>
            <person name="Ribeiro F.J."/>
            <person name="Burton J.N."/>
            <person name="Walker B.J."/>
            <person name="Sharpe T."/>
            <person name="Hall G."/>
        </authorList>
    </citation>
    <scope>NUCLEOTIDE SEQUENCE [LARGE SCALE GENOMIC DNA]</scope>
</reference>
<dbReference type="Ensembl" id="ENSOGAT00000009259.2">
    <property type="protein sequence ID" value="ENSOGAP00000008288.2"/>
    <property type="gene ID" value="ENSOGAG00000009254.2"/>
</dbReference>
<dbReference type="OMA" id="ERDKWSH"/>
<feature type="compositionally biased region" description="Low complexity" evidence="1">
    <location>
        <begin position="74"/>
        <end position="86"/>
    </location>
</feature>
<dbReference type="EMBL" id="AAQR03080976">
    <property type="status" value="NOT_ANNOTATED_CDS"/>
    <property type="molecule type" value="Genomic_DNA"/>
</dbReference>
<dbReference type="PANTHER" id="PTHR13663">
    <property type="entry name" value="SIMILAR TO RIKEN CDNA 6430548M08"/>
    <property type="match status" value="1"/>
</dbReference>
<dbReference type="AlphaFoldDB" id="H0X066"/>
<accession>H0X066</accession>
<reference evidence="2" key="2">
    <citation type="submission" date="2025-08" db="UniProtKB">
        <authorList>
            <consortium name="Ensembl"/>
        </authorList>
    </citation>
    <scope>IDENTIFICATION</scope>
</reference>
<evidence type="ECO:0000313" key="3">
    <source>
        <dbReference type="Proteomes" id="UP000005225"/>
    </source>
</evidence>
<dbReference type="FunCoup" id="H0X066">
    <property type="interactions" value="457"/>
</dbReference>
<sequence>MEAPEVPVGSLIDFGPEPPASPALETLPPALQDGDGSLGDGASESETTESADSENDMGESPSHPSWDQDHRSSSNESFSSGQSTESAQDEETLALREFMRSYVEKIFSGGEDLDQEEKAKFGEYCSSENGKGREWFARYVSAQRCNSKCVSEATFYRLVQSFAVVLFECYQMDDFGPAKNLMTMCFTYYHIGKPQLPPSEAKEKPAGSVDSYLRSANSWLAEKKDIAERLLKNTSARTENVKGFFGGLETKLKGPLIRKNEDDESKPKEKQQRTVTVCSPEGEKKGDKIYLYTHLKQQPIWHTLRFWNVPLFTCFCCRSRGDAGEEEEKREKWCHMTQEERDDSLRFNENITFGQLGTFTHNMLAFGLSKKLCNDFLKKQAVIGNLDEEQYKLLSEHIEQMATE</sequence>
<dbReference type="Proteomes" id="UP000005225">
    <property type="component" value="Unassembled WGS sequence"/>
</dbReference>
<dbReference type="HOGENOM" id="CLU_059866_0_0_1"/>
<dbReference type="InParanoid" id="H0X066"/>
<dbReference type="STRING" id="30611.ENSOGAP00000008288"/>